<keyword evidence="2" id="KW-0813">Transport</keyword>
<evidence type="ECO:0000256" key="1">
    <source>
        <dbReference type="ARBA" id="ARBA00004651"/>
    </source>
</evidence>
<feature type="transmembrane region" description="Helical" evidence="7">
    <location>
        <begin position="293"/>
        <end position="311"/>
    </location>
</feature>
<keyword evidence="3" id="KW-1003">Cell membrane</keyword>
<dbReference type="PANTHER" id="PTHR23513">
    <property type="entry name" value="INTEGRAL MEMBRANE EFFLUX PROTEIN-RELATED"/>
    <property type="match status" value="1"/>
</dbReference>
<feature type="transmembrane region" description="Helical" evidence="7">
    <location>
        <begin position="171"/>
        <end position="190"/>
    </location>
</feature>
<name>A0ABV5ACB4_9BACL</name>
<feature type="transmembrane region" description="Helical" evidence="7">
    <location>
        <begin position="317"/>
        <end position="337"/>
    </location>
</feature>
<keyword evidence="10" id="KW-1185">Reference proteome</keyword>
<dbReference type="Gene3D" id="1.20.1250.20">
    <property type="entry name" value="MFS general substrate transporter like domains"/>
    <property type="match status" value="1"/>
</dbReference>
<feature type="transmembrane region" description="Helical" evidence="7">
    <location>
        <begin position="266"/>
        <end position="286"/>
    </location>
</feature>
<evidence type="ECO:0000256" key="7">
    <source>
        <dbReference type="SAM" id="Phobius"/>
    </source>
</evidence>
<organism evidence="9 10">
    <name type="scientific">Alicyclobacillus fastidiosus</name>
    <dbReference type="NCBI Taxonomy" id="392011"/>
    <lineage>
        <taxon>Bacteria</taxon>
        <taxon>Bacillati</taxon>
        <taxon>Bacillota</taxon>
        <taxon>Bacilli</taxon>
        <taxon>Bacillales</taxon>
        <taxon>Alicyclobacillaceae</taxon>
        <taxon>Alicyclobacillus</taxon>
    </lineage>
</organism>
<evidence type="ECO:0000313" key="10">
    <source>
        <dbReference type="Proteomes" id="UP001579974"/>
    </source>
</evidence>
<feature type="domain" description="Major facilitator superfamily (MFS) profile" evidence="8">
    <location>
        <begin position="228"/>
        <end position="408"/>
    </location>
</feature>
<evidence type="ECO:0000256" key="6">
    <source>
        <dbReference type="ARBA" id="ARBA00023136"/>
    </source>
</evidence>
<comment type="subcellular location">
    <subcellularLocation>
        <location evidence="1">Cell membrane</location>
        <topology evidence="1">Multi-pass membrane protein</topology>
    </subcellularLocation>
</comment>
<keyword evidence="6 7" id="KW-0472">Membrane</keyword>
<comment type="caution">
    <text evidence="9">The sequence shown here is derived from an EMBL/GenBank/DDBJ whole genome shotgun (WGS) entry which is preliminary data.</text>
</comment>
<dbReference type="InterPro" id="IPR036259">
    <property type="entry name" value="MFS_trans_sf"/>
</dbReference>
<reference evidence="9 10" key="1">
    <citation type="journal article" date="2024" name="Int. J. Mol. Sci.">
        <title>Exploration of Alicyclobacillus spp. Genome in Search of Antibiotic Resistance.</title>
        <authorList>
            <person name="Bucka-Kolendo J."/>
            <person name="Kiousi D.E."/>
            <person name="Dekowska A."/>
            <person name="Mikolajczuk-Szczyrba A."/>
            <person name="Karadedos D.M."/>
            <person name="Michael P."/>
            <person name="Galanis A."/>
            <person name="Sokolowska B."/>
        </authorList>
    </citation>
    <scope>NUCLEOTIDE SEQUENCE [LARGE SCALE GENOMIC DNA]</scope>
    <source>
        <strain evidence="9 10">KKP 3000</strain>
    </source>
</reference>
<gene>
    <name evidence="9" type="ORF">KKP3000_003227</name>
</gene>
<dbReference type="EMBL" id="JBDXSU010000004">
    <property type="protein sequence ID" value="MFB5189837.1"/>
    <property type="molecule type" value="Genomic_DNA"/>
</dbReference>
<dbReference type="PROSITE" id="PS50850">
    <property type="entry name" value="MFS"/>
    <property type="match status" value="1"/>
</dbReference>
<protein>
    <submittedName>
        <fullName evidence="9">MFS transporter</fullName>
    </submittedName>
</protein>
<dbReference type="RefSeq" id="WP_275476349.1">
    <property type="nucleotide sequence ID" value="NZ_CP162940.1"/>
</dbReference>
<feature type="transmembrane region" description="Helical" evidence="7">
    <location>
        <begin position="358"/>
        <end position="378"/>
    </location>
</feature>
<feature type="transmembrane region" description="Helical" evidence="7">
    <location>
        <begin position="103"/>
        <end position="128"/>
    </location>
</feature>
<feature type="transmembrane region" description="Helical" evidence="7">
    <location>
        <begin position="384"/>
        <end position="402"/>
    </location>
</feature>
<accession>A0ABV5ACB4</accession>
<evidence type="ECO:0000256" key="4">
    <source>
        <dbReference type="ARBA" id="ARBA00022692"/>
    </source>
</evidence>
<evidence type="ECO:0000256" key="2">
    <source>
        <dbReference type="ARBA" id="ARBA00022448"/>
    </source>
</evidence>
<feature type="transmembrane region" description="Helical" evidence="7">
    <location>
        <begin position="229"/>
        <end position="246"/>
    </location>
</feature>
<sequence length="408" mass="43572">MSGSFSLLLKRDFGVLTVADAVSVLGDQIGWVALLWFATETARDSAAVGLVGLAYGLPGVILGPLVGQIFDRVSHKTVLLVANVGLGAIFLGMPLLYSAHALSWTVLLLLVLVAGCLTPFTSIGWMIIVPSLVRDDELGTANSVVETIWHGASLLGPVLGGVTIARLGAPLTLSADGLSFCIAVGCLLVWKDQSIRETLPRTVSEPFPGRRFWRDTLAGFQLLYRLKPVWWITVAAIVFNIAYGQLEVSLPLLTRRELSGSAFELGTFWTTYFLASLVGSALCGPISRRGRHGVWMSLMAMAWGVSFVPMMAAPSLWVTYLSMGLGGLVFSGFPPLARTSVQRLVPRAHQGSIMGIRGSLIAIGMPAGSYLSGSIGEWLPSSTVIGYTGLLVVVVGISLFSIRSFRTM</sequence>
<keyword evidence="5 7" id="KW-1133">Transmembrane helix</keyword>
<proteinExistence type="predicted"/>
<evidence type="ECO:0000259" key="8">
    <source>
        <dbReference type="PROSITE" id="PS50850"/>
    </source>
</evidence>
<evidence type="ECO:0000313" key="9">
    <source>
        <dbReference type="EMBL" id="MFB5189837.1"/>
    </source>
</evidence>
<dbReference type="CDD" id="cd06173">
    <property type="entry name" value="MFS_MefA_like"/>
    <property type="match status" value="1"/>
</dbReference>
<feature type="transmembrane region" description="Helical" evidence="7">
    <location>
        <begin position="12"/>
        <end position="39"/>
    </location>
</feature>
<dbReference type="SUPFAM" id="SSF103473">
    <property type="entry name" value="MFS general substrate transporter"/>
    <property type="match status" value="1"/>
</dbReference>
<feature type="transmembrane region" description="Helical" evidence="7">
    <location>
        <begin position="78"/>
        <end position="97"/>
    </location>
</feature>
<keyword evidence="4 7" id="KW-0812">Transmembrane</keyword>
<dbReference type="Pfam" id="PF05977">
    <property type="entry name" value="MFS_3"/>
    <property type="match status" value="1"/>
</dbReference>
<feature type="transmembrane region" description="Helical" evidence="7">
    <location>
        <begin position="45"/>
        <end position="66"/>
    </location>
</feature>
<dbReference type="Proteomes" id="UP001579974">
    <property type="component" value="Unassembled WGS sequence"/>
</dbReference>
<dbReference type="PANTHER" id="PTHR23513:SF6">
    <property type="entry name" value="MAJOR FACILITATOR SUPERFAMILY ASSOCIATED DOMAIN-CONTAINING PROTEIN"/>
    <property type="match status" value="1"/>
</dbReference>
<dbReference type="InterPro" id="IPR010290">
    <property type="entry name" value="TM_effector"/>
</dbReference>
<dbReference type="InterPro" id="IPR020846">
    <property type="entry name" value="MFS_dom"/>
</dbReference>
<evidence type="ECO:0000256" key="5">
    <source>
        <dbReference type="ARBA" id="ARBA00022989"/>
    </source>
</evidence>
<evidence type="ECO:0000256" key="3">
    <source>
        <dbReference type="ARBA" id="ARBA00022475"/>
    </source>
</evidence>